<dbReference type="EMBL" id="SPHZ02000006">
    <property type="protein sequence ID" value="KAF0915686.1"/>
    <property type="molecule type" value="Genomic_DNA"/>
</dbReference>
<sequence>MAIRDHPRAAAQEPLASSSSPTSTSSPCSTASDLAGRGKDEGNVVSVVASGMIYCAPHIGE</sequence>
<reference evidence="2 3" key="1">
    <citation type="submission" date="2019-11" db="EMBL/GenBank/DDBJ databases">
        <title>Whole genome sequence of Oryza granulata.</title>
        <authorList>
            <person name="Li W."/>
        </authorList>
    </citation>
    <scope>NUCLEOTIDE SEQUENCE [LARGE SCALE GENOMIC DNA]</scope>
    <source>
        <strain evidence="3">cv. Menghai</strain>
        <tissue evidence="2">Leaf</tissue>
    </source>
</reference>
<feature type="compositionally biased region" description="Low complexity" evidence="1">
    <location>
        <begin position="16"/>
        <end position="32"/>
    </location>
</feature>
<evidence type="ECO:0000313" key="2">
    <source>
        <dbReference type="EMBL" id="KAF0915686.1"/>
    </source>
</evidence>
<keyword evidence="3" id="KW-1185">Reference proteome</keyword>
<evidence type="ECO:0000256" key="1">
    <source>
        <dbReference type="SAM" id="MobiDB-lite"/>
    </source>
</evidence>
<evidence type="ECO:0000313" key="3">
    <source>
        <dbReference type="Proteomes" id="UP000479710"/>
    </source>
</evidence>
<protein>
    <submittedName>
        <fullName evidence="2">Uncharacterized protein</fullName>
    </submittedName>
</protein>
<gene>
    <name evidence="2" type="ORF">E2562_037827</name>
</gene>
<organism evidence="2 3">
    <name type="scientific">Oryza meyeriana var. granulata</name>
    <dbReference type="NCBI Taxonomy" id="110450"/>
    <lineage>
        <taxon>Eukaryota</taxon>
        <taxon>Viridiplantae</taxon>
        <taxon>Streptophyta</taxon>
        <taxon>Embryophyta</taxon>
        <taxon>Tracheophyta</taxon>
        <taxon>Spermatophyta</taxon>
        <taxon>Magnoliopsida</taxon>
        <taxon>Liliopsida</taxon>
        <taxon>Poales</taxon>
        <taxon>Poaceae</taxon>
        <taxon>BOP clade</taxon>
        <taxon>Oryzoideae</taxon>
        <taxon>Oryzeae</taxon>
        <taxon>Oryzinae</taxon>
        <taxon>Oryza</taxon>
        <taxon>Oryza meyeriana</taxon>
    </lineage>
</organism>
<proteinExistence type="predicted"/>
<name>A0A6G1DTE1_9ORYZ</name>
<feature type="region of interest" description="Disordered" evidence="1">
    <location>
        <begin position="1"/>
        <end position="40"/>
    </location>
</feature>
<dbReference type="AlphaFoldDB" id="A0A6G1DTE1"/>
<dbReference type="Proteomes" id="UP000479710">
    <property type="component" value="Unassembled WGS sequence"/>
</dbReference>
<accession>A0A6G1DTE1</accession>
<comment type="caution">
    <text evidence="2">The sequence shown here is derived from an EMBL/GenBank/DDBJ whole genome shotgun (WGS) entry which is preliminary data.</text>
</comment>